<feature type="domain" description="tRNA/rRNA methyltransferase SpoU type" evidence="6">
    <location>
        <begin position="8"/>
        <end position="160"/>
    </location>
</feature>
<comment type="catalytic activity">
    <reaction evidence="5">
        <text>uridine(32) in tRNA + S-adenosyl-L-methionine = 2'-O-methyluridine(32) in tRNA + S-adenosyl-L-homocysteine + H(+)</text>
        <dbReference type="Rhea" id="RHEA:42936"/>
        <dbReference type="Rhea" id="RHEA-COMP:10107"/>
        <dbReference type="Rhea" id="RHEA-COMP:10290"/>
        <dbReference type="ChEBI" id="CHEBI:15378"/>
        <dbReference type="ChEBI" id="CHEBI:57856"/>
        <dbReference type="ChEBI" id="CHEBI:59789"/>
        <dbReference type="ChEBI" id="CHEBI:65315"/>
        <dbReference type="ChEBI" id="CHEBI:74478"/>
        <dbReference type="EC" id="2.1.1.200"/>
    </reaction>
</comment>
<dbReference type="InterPro" id="IPR001537">
    <property type="entry name" value="SpoU_MeTrfase"/>
</dbReference>
<dbReference type="EC" id="2.1.1.200" evidence="5"/>
<dbReference type="Proteomes" id="UP000031258">
    <property type="component" value="Unassembled WGS sequence"/>
</dbReference>
<dbReference type="CDD" id="cd18093">
    <property type="entry name" value="SpoU-like_TrmJ"/>
    <property type="match status" value="1"/>
</dbReference>
<keyword evidence="4 5" id="KW-0949">S-adenosyl-L-methionine</keyword>
<proteinExistence type="inferred from homology"/>
<dbReference type="GO" id="GO:0002128">
    <property type="term" value="P:tRNA nucleoside ribose methylation"/>
    <property type="evidence" value="ECO:0007669"/>
    <property type="project" value="TreeGrafter"/>
</dbReference>
<accession>A0A0C1QKD9</accession>
<dbReference type="EMBL" id="JSWE01000058">
    <property type="protein sequence ID" value="KIE05969.1"/>
    <property type="molecule type" value="Genomic_DNA"/>
</dbReference>
<dbReference type="SUPFAM" id="SSF75217">
    <property type="entry name" value="alpha/beta knot"/>
    <property type="match status" value="1"/>
</dbReference>
<dbReference type="OrthoDB" id="9806346at2"/>
<keyword evidence="3 7" id="KW-0808">Transferase</keyword>
<name>A0A0C1QKD9_9RICK</name>
<evidence type="ECO:0000259" key="6">
    <source>
        <dbReference type="Pfam" id="PF00588"/>
    </source>
</evidence>
<dbReference type="Gene3D" id="3.40.1280.10">
    <property type="match status" value="1"/>
</dbReference>
<keyword evidence="5" id="KW-0819">tRNA processing</keyword>
<comment type="function">
    <text evidence="5">Catalyzes the formation of 2'O-methylated cytidine (Cm32) or 2'O-methylated uridine (Um32) at position 32 in tRNA.</text>
</comment>
<dbReference type="PIRSF" id="PIRSF004808">
    <property type="entry name" value="LasT"/>
    <property type="match status" value="1"/>
</dbReference>
<comment type="similarity">
    <text evidence="1">Belongs to the class IV-like SAM-binding methyltransferase superfamily. RNA methyltransferase TrmH family.</text>
</comment>
<keyword evidence="8" id="KW-1185">Reference proteome</keyword>
<evidence type="ECO:0000256" key="5">
    <source>
        <dbReference type="RuleBase" id="RU362024"/>
    </source>
</evidence>
<dbReference type="NCBIfam" id="TIGR00050">
    <property type="entry name" value="rRNA_methyl_1"/>
    <property type="match status" value="1"/>
</dbReference>
<dbReference type="GO" id="GO:0005829">
    <property type="term" value="C:cytosol"/>
    <property type="evidence" value="ECO:0007669"/>
    <property type="project" value="TreeGrafter"/>
</dbReference>
<evidence type="ECO:0000313" key="8">
    <source>
        <dbReference type="Proteomes" id="UP000031258"/>
    </source>
</evidence>
<dbReference type="GO" id="GO:0003723">
    <property type="term" value="F:RNA binding"/>
    <property type="evidence" value="ECO:0007669"/>
    <property type="project" value="InterPro"/>
</dbReference>
<evidence type="ECO:0000256" key="4">
    <source>
        <dbReference type="ARBA" id="ARBA00022691"/>
    </source>
</evidence>
<dbReference type="STRING" id="86105.NF27_CG01490"/>
<comment type="catalytic activity">
    <reaction evidence="5">
        <text>cytidine(32) in tRNA + S-adenosyl-L-methionine = 2'-O-methylcytidine(32) in tRNA + S-adenosyl-L-homocysteine + H(+)</text>
        <dbReference type="Rhea" id="RHEA:42932"/>
        <dbReference type="Rhea" id="RHEA-COMP:10288"/>
        <dbReference type="Rhea" id="RHEA-COMP:10289"/>
        <dbReference type="ChEBI" id="CHEBI:15378"/>
        <dbReference type="ChEBI" id="CHEBI:57856"/>
        <dbReference type="ChEBI" id="CHEBI:59789"/>
        <dbReference type="ChEBI" id="CHEBI:74495"/>
        <dbReference type="ChEBI" id="CHEBI:82748"/>
        <dbReference type="EC" id="2.1.1.200"/>
    </reaction>
</comment>
<dbReference type="PATRIC" id="fig|86105.3.peg.383"/>
<reference evidence="7 8" key="1">
    <citation type="submission" date="2014-11" db="EMBL/GenBank/DDBJ databases">
        <title>A Rickettsiales Symbiont of Amoebae With Ancient Features.</title>
        <authorList>
            <person name="Schulz F."/>
            <person name="Martijn J."/>
            <person name="Wascher F."/>
            <person name="Kostanjsek R."/>
            <person name="Ettema T.J."/>
            <person name="Horn M."/>
        </authorList>
    </citation>
    <scope>NUCLEOTIDE SEQUENCE [LARGE SCALE GENOMIC DNA]</scope>
    <source>
        <strain evidence="7 8">UWC36</strain>
    </source>
</reference>
<dbReference type="InterPro" id="IPR029026">
    <property type="entry name" value="tRNA_m1G_MTases_N"/>
</dbReference>
<dbReference type="GO" id="GO:0106339">
    <property type="term" value="F:tRNA (cytidine(32)-2'-O)-methyltransferase activity"/>
    <property type="evidence" value="ECO:0007669"/>
    <property type="project" value="RHEA"/>
</dbReference>
<dbReference type="Pfam" id="PF00588">
    <property type="entry name" value="SpoU_methylase"/>
    <property type="match status" value="1"/>
</dbReference>
<keyword evidence="2 5" id="KW-0489">Methyltransferase</keyword>
<dbReference type="PANTHER" id="PTHR42786">
    <property type="entry name" value="TRNA/RRNA METHYLTRANSFERASE"/>
    <property type="match status" value="1"/>
</dbReference>
<evidence type="ECO:0000313" key="7">
    <source>
        <dbReference type="EMBL" id="KIE05969.1"/>
    </source>
</evidence>
<dbReference type="RefSeq" id="WP_039455248.1">
    <property type="nucleotide sequence ID" value="NZ_JSWE01000058.1"/>
</dbReference>
<dbReference type="AlphaFoldDB" id="A0A0C1QKD9"/>
<sequence length="247" mass="27834">MKNRVDNIYFILVEPQMGENIGAVARVISNFGFTKLRIVSPRDGWPNVKARELAAHGKFIIESAEVFNNLNEAIEDLNFIVATSAQKRDMQKEVCKSEDLPIMVGNNIARNGGKVGILLGRERSGLTNEEVVCADIFCSIETSAINSSLNIAQAACVIAYELSIPLLNEIKTSSEVQGLANKAELEYFFRHLKQELDKKDFFKAKEKEQRMFQNIRNTFIKAKMTEQEVRTMRGIIKALTSESNLRN</sequence>
<dbReference type="Gene3D" id="1.10.8.590">
    <property type="match status" value="1"/>
</dbReference>
<comment type="caution">
    <text evidence="7">The sequence shown here is derived from an EMBL/GenBank/DDBJ whole genome shotgun (WGS) entry which is preliminary data.</text>
</comment>
<comment type="subcellular location">
    <subcellularLocation>
        <location evidence="5">Cytoplasm</location>
    </subcellularLocation>
</comment>
<evidence type="ECO:0000256" key="1">
    <source>
        <dbReference type="ARBA" id="ARBA00007228"/>
    </source>
</evidence>
<keyword evidence="5" id="KW-0963">Cytoplasm</keyword>
<evidence type="ECO:0000256" key="2">
    <source>
        <dbReference type="ARBA" id="ARBA00022603"/>
    </source>
</evidence>
<dbReference type="InterPro" id="IPR004384">
    <property type="entry name" value="RNA_MeTrfase_TrmJ/LasT"/>
</dbReference>
<organism evidence="7 8">
    <name type="scientific">Candidatus Jidaibacter acanthamoebae</name>
    <dbReference type="NCBI Taxonomy" id="86105"/>
    <lineage>
        <taxon>Bacteria</taxon>
        <taxon>Pseudomonadati</taxon>
        <taxon>Pseudomonadota</taxon>
        <taxon>Alphaproteobacteria</taxon>
        <taxon>Rickettsiales</taxon>
        <taxon>Candidatus Midichloriaceae</taxon>
        <taxon>Candidatus Jidaibacter</taxon>
    </lineage>
</organism>
<comment type="subunit">
    <text evidence="5">Homodimer.</text>
</comment>
<gene>
    <name evidence="7" type="primary">lasT_2</name>
    <name evidence="5" type="synonym">trmJ</name>
    <name evidence="7" type="ORF">NF27_CG01490</name>
</gene>
<dbReference type="PANTHER" id="PTHR42786:SF7">
    <property type="entry name" value="TRNA_RRNA METHYLTRANSFERASE SPOU TYPE DOMAIN-CONTAINING PROTEIN"/>
    <property type="match status" value="1"/>
</dbReference>
<dbReference type="GO" id="GO:0160206">
    <property type="term" value="F:tRNA (cytidine(32)/uridine(32)-2'-O)-methyltransferase activity"/>
    <property type="evidence" value="ECO:0007669"/>
    <property type="project" value="UniProtKB-EC"/>
</dbReference>
<protein>
    <recommendedName>
        <fullName evidence="5">tRNA (cytidine/uridine-2'-O-)-methyltransferase TrmJ</fullName>
        <ecNumber evidence="5">2.1.1.200</ecNumber>
    </recommendedName>
    <alternativeName>
        <fullName evidence="5">tRNA (cytidine(32)/uridine(32)-2'-O)-methyltransferase</fullName>
    </alternativeName>
    <alternativeName>
        <fullName evidence="5">tRNA Cm32/Um32 methyltransferase</fullName>
    </alternativeName>
</protein>
<dbReference type="InterPro" id="IPR029028">
    <property type="entry name" value="Alpha/beta_knot_MTases"/>
</dbReference>
<evidence type="ECO:0000256" key="3">
    <source>
        <dbReference type="ARBA" id="ARBA00022679"/>
    </source>
</evidence>